<keyword evidence="2" id="KW-0813">Transport</keyword>
<dbReference type="InterPro" id="IPR003439">
    <property type="entry name" value="ABC_transporter-like_ATP-bd"/>
</dbReference>
<evidence type="ECO:0000259" key="5">
    <source>
        <dbReference type="PROSITE" id="PS50893"/>
    </source>
</evidence>
<evidence type="ECO:0000256" key="2">
    <source>
        <dbReference type="ARBA" id="ARBA00022448"/>
    </source>
</evidence>
<dbReference type="EMBL" id="JAUSTP010000026">
    <property type="protein sequence ID" value="MDQ0190911.1"/>
    <property type="molecule type" value="Genomic_DNA"/>
</dbReference>
<keyword evidence="4 6" id="KW-0067">ATP-binding</keyword>
<comment type="caution">
    <text evidence="6">The sequence shown here is derived from an EMBL/GenBank/DDBJ whole genome shotgun (WGS) entry which is preliminary data.</text>
</comment>
<sequence length="293" mass="32298">MQQEGVAVTEGAPAALENAPIVIKCEHVYKRFAEKVSRQDRSASGGRRKRLVNAVNDVSFVARRGEVLGVLGANGSGKSTLIRLISTLLLPDDGLIEVFGLDVTKHQAQIRSRINRVSVEASFFKKLSALENLAFAGRLYGMSGKETTERASEVLLRLGISEQKMRAPLESMSRGQQQKVSIARAFMTRPELLLLDEPTTGLDPKSRRDVQDFVEEIKRDRTTTMILTTHDMAEAERLCDRVAILDGGRLVALGTPDELKQLAGPDAHTFEDVFFAFVGKDWEEVAQEDGDGD</sequence>
<dbReference type="InterPro" id="IPR050763">
    <property type="entry name" value="ABC_transporter_ATP-binding"/>
</dbReference>
<protein>
    <submittedName>
        <fullName evidence="6">ABC-2 type transport system ATP-binding protein</fullName>
    </submittedName>
</protein>
<dbReference type="PROSITE" id="PS50893">
    <property type="entry name" value="ABC_TRANSPORTER_2"/>
    <property type="match status" value="1"/>
</dbReference>
<dbReference type="InterPro" id="IPR027417">
    <property type="entry name" value="P-loop_NTPase"/>
</dbReference>
<dbReference type="InterPro" id="IPR003593">
    <property type="entry name" value="AAA+_ATPase"/>
</dbReference>
<comment type="similarity">
    <text evidence="1">Belongs to the ABC transporter superfamily.</text>
</comment>
<dbReference type="RefSeq" id="WP_274456560.1">
    <property type="nucleotide sequence ID" value="NZ_CP067097.1"/>
</dbReference>
<evidence type="ECO:0000256" key="3">
    <source>
        <dbReference type="ARBA" id="ARBA00022741"/>
    </source>
</evidence>
<organism evidence="6 7">
    <name type="scientific">Alicyclobacillus cycloheptanicus</name>
    <dbReference type="NCBI Taxonomy" id="1457"/>
    <lineage>
        <taxon>Bacteria</taxon>
        <taxon>Bacillati</taxon>
        <taxon>Bacillota</taxon>
        <taxon>Bacilli</taxon>
        <taxon>Bacillales</taxon>
        <taxon>Alicyclobacillaceae</taxon>
        <taxon>Alicyclobacillus</taxon>
    </lineage>
</organism>
<dbReference type="GO" id="GO:0005524">
    <property type="term" value="F:ATP binding"/>
    <property type="evidence" value="ECO:0007669"/>
    <property type="project" value="UniProtKB-KW"/>
</dbReference>
<dbReference type="PANTHER" id="PTHR42711">
    <property type="entry name" value="ABC TRANSPORTER ATP-BINDING PROTEIN"/>
    <property type="match status" value="1"/>
</dbReference>
<evidence type="ECO:0000313" key="7">
    <source>
        <dbReference type="Proteomes" id="UP001232973"/>
    </source>
</evidence>
<dbReference type="Gene3D" id="3.40.50.300">
    <property type="entry name" value="P-loop containing nucleotide triphosphate hydrolases"/>
    <property type="match status" value="1"/>
</dbReference>
<name>A0ABT9XKS9_9BACL</name>
<proteinExistence type="inferred from homology"/>
<evidence type="ECO:0000256" key="1">
    <source>
        <dbReference type="ARBA" id="ARBA00005417"/>
    </source>
</evidence>
<keyword evidence="3" id="KW-0547">Nucleotide-binding</keyword>
<dbReference type="SUPFAM" id="SSF52540">
    <property type="entry name" value="P-loop containing nucleoside triphosphate hydrolases"/>
    <property type="match status" value="1"/>
</dbReference>
<evidence type="ECO:0000313" key="6">
    <source>
        <dbReference type="EMBL" id="MDQ0190911.1"/>
    </source>
</evidence>
<dbReference type="Proteomes" id="UP001232973">
    <property type="component" value="Unassembled WGS sequence"/>
</dbReference>
<feature type="domain" description="ABC transporter" evidence="5">
    <location>
        <begin position="23"/>
        <end position="272"/>
    </location>
</feature>
<evidence type="ECO:0000256" key="4">
    <source>
        <dbReference type="ARBA" id="ARBA00022840"/>
    </source>
</evidence>
<dbReference type="Pfam" id="PF00005">
    <property type="entry name" value="ABC_tran"/>
    <property type="match status" value="1"/>
</dbReference>
<reference evidence="6 7" key="1">
    <citation type="submission" date="2023-07" db="EMBL/GenBank/DDBJ databases">
        <title>Genomic Encyclopedia of Type Strains, Phase IV (KMG-IV): sequencing the most valuable type-strain genomes for metagenomic binning, comparative biology and taxonomic classification.</title>
        <authorList>
            <person name="Goeker M."/>
        </authorList>
    </citation>
    <scope>NUCLEOTIDE SEQUENCE [LARGE SCALE GENOMIC DNA]</scope>
    <source>
        <strain evidence="6 7">DSM 4006</strain>
    </source>
</reference>
<keyword evidence="7" id="KW-1185">Reference proteome</keyword>
<dbReference type="SMART" id="SM00382">
    <property type="entry name" value="AAA"/>
    <property type="match status" value="1"/>
</dbReference>
<accession>A0ABT9XKS9</accession>
<dbReference type="PANTHER" id="PTHR42711:SF5">
    <property type="entry name" value="ABC TRANSPORTER ATP-BINDING PROTEIN NATA"/>
    <property type="match status" value="1"/>
</dbReference>
<gene>
    <name evidence="6" type="ORF">J2S03_002778</name>
</gene>